<evidence type="ECO:0000313" key="3">
    <source>
        <dbReference type="Proteomes" id="UP001057455"/>
    </source>
</evidence>
<evidence type="ECO:0000256" key="1">
    <source>
        <dbReference type="SAM" id="MobiDB-lite"/>
    </source>
</evidence>
<feature type="compositionally biased region" description="Basic and acidic residues" evidence="1">
    <location>
        <begin position="15"/>
        <end position="28"/>
    </location>
</feature>
<organism evidence="2 3">
    <name type="scientific">Babesia ovis</name>
    <dbReference type="NCBI Taxonomy" id="5869"/>
    <lineage>
        <taxon>Eukaryota</taxon>
        <taxon>Sar</taxon>
        <taxon>Alveolata</taxon>
        <taxon>Apicomplexa</taxon>
        <taxon>Aconoidasida</taxon>
        <taxon>Piroplasmida</taxon>
        <taxon>Babesiidae</taxon>
        <taxon>Babesia</taxon>
    </lineage>
</organism>
<accession>A0A9W5TBB6</accession>
<dbReference type="AlphaFoldDB" id="A0A9W5TBB6"/>
<comment type="caution">
    <text evidence="2">The sequence shown here is derived from an EMBL/GenBank/DDBJ whole genome shotgun (WGS) entry which is preliminary data.</text>
</comment>
<feature type="region of interest" description="Disordered" evidence="1">
    <location>
        <begin position="1"/>
        <end position="28"/>
    </location>
</feature>
<reference evidence="2" key="1">
    <citation type="submission" date="2019-12" db="EMBL/GenBank/DDBJ databases">
        <title>Genome sequence of Babesia ovis.</title>
        <authorList>
            <person name="Yamagishi J."/>
            <person name="Sevinc F."/>
            <person name="Xuan X."/>
        </authorList>
    </citation>
    <scope>NUCLEOTIDE SEQUENCE</scope>
    <source>
        <strain evidence="2">Selcuk</strain>
    </source>
</reference>
<dbReference type="EMBL" id="BLIY01000001">
    <property type="protein sequence ID" value="GFE52599.1"/>
    <property type="molecule type" value="Genomic_DNA"/>
</dbReference>
<sequence length="145" mass="16697">MLHDVYQPEVTDPFSRNREESIKAEKSGKDVAHKCPCSQFEPLKESIDPDALYHEKREGLSTFDRCTCNLWKGLFSTGKHVGRNGWNAIASLGDAFWWTVDKFADLFPGKNIKNPYMYADYEDEFDLSLDSESSEYLQKMLESPN</sequence>
<name>A0A9W5TBB6_BABOV</name>
<proteinExistence type="predicted"/>
<dbReference type="Proteomes" id="UP001057455">
    <property type="component" value="Unassembled WGS sequence"/>
</dbReference>
<keyword evidence="3" id="KW-1185">Reference proteome</keyword>
<gene>
    <name evidence="2" type="ORF">BaOVIS_000030</name>
</gene>
<protein>
    <submittedName>
        <fullName evidence="2">Cellobiose dehydrogenase, putative</fullName>
    </submittedName>
</protein>
<evidence type="ECO:0000313" key="2">
    <source>
        <dbReference type="EMBL" id="GFE52599.1"/>
    </source>
</evidence>